<dbReference type="NCBIfam" id="NF038340">
    <property type="entry name" value="SAR2788_fam"/>
    <property type="match status" value="1"/>
</dbReference>
<organism evidence="2 3">
    <name type="scientific">Bacillus benzoevorans</name>
    <dbReference type="NCBI Taxonomy" id="1456"/>
    <lineage>
        <taxon>Bacteria</taxon>
        <taxon>Bacillati</taxon>
        <taxon>Bacillota</taxon>
        <taxon>Bacilli</taxon>
        <taxon>Bacillales</taxon>
        <taxon>Bacillaceae</taxon>
        <taxon>Bacillus</taxon>
    </lineage>
</organism>
<keyword evidence="1" id="KW-1133">Transmembrane helix</keyword>
<sequence>MKISISKFVVFLLSITLIISCFQGVAMAKSQSGEEFEVLVNNEKKITIKTERDGVIGFLTFNKETSEISLKTNEKSKKTGKNQKDYKIEVETATEDKIEANFIDIETGEEYNVNSDNLQASFAFLIPLGVIIGEALLAHLIAIGLAVTIAGITYTAVKEVSSKLKKDKHKHYMAMITRGDLYIGNALSRSQAVSRIKSTDTKNNNVWSVSYTDAASLAREAGGNRTPVGPERDWGKTSAEGYYQHFHLYNRTGGHSFYY</sequence>
<evidence type="ECO:0000313" key="3">
    <source>
        <dbReference type="Proteomes" id="UP000531594"/>
    </source>
</evidence>
<evidence type="ECO:0000256" key="1">
    <source>
        <dbReference type="SAM" id="Phobius"/>
    </source>
</evidence>
<feature type="transmembrane region" description="Helical" evidence="1">
    <location>
        <begin position="124"/>
        <end position="157"/>
    </location>
</feature>
<dbReference type="Proteomes" id="UP000531594">
    <property type="component" value="Unassembled WGS sequence"/>
</dbReference>
<dbReference type="PROSITE" id="PS51257">
    <property type="entry name" value="PROKAR_LIPOPROTEIN"/>
    <property type="match status" value="1"/>
</dbReference>
<dbReference type="EMBL" id="JACHGK010000031">
    <property type="protein sequence ID" value="MBB6447864.1"/>
    <property type="molecule type" value="Genomic_DNA"/>
</dbReference>
<gene>
    <name evidence="2" type="ORF">HNR53_004575</name>
</gene>
<keyword evidence="1" id="KW-0472">Membrane</keyword>
<dbReference type="AlphaFoldDB" id="A0A7X0HVY8"/>
<comment type="caution">
    <text evidence="2">The sequence shown here is derived from an EMBL/GenBank/DDBJ whole genome shotgun (WGS) entry which is preliminary data.</text>
</comment>
<evidence type="ECO:0000313" key="2">
    <source>
        <dbReference type="EMBL" id="MBB6447864.1"/>
    </source>
</evidence>
<name>A0A7X0HVY8_9BACI</name>
<keyword evidence="1" id="KW-0812">Transmembrane</keyword>
<proteinExistence type="predicted"/>
<reference evidence="2 3" key="1">
    <citation type="submission" date="2020-08" db="EMBL/GenBank/DDBJ databases">
        <title>Genomic Encyclopedia of Type Strains, Phase IV (KMG-IV): sequencing the most valuable type-strain genomes for metagenomic binning, comparative biology and taxonomic classification.</title>
        <authorList>
            <person name="Goeker M."/>
        </authorList>
    </citation>
    <scope>NUCLEOTIDE SEQUENCE [LARGE SCALE GENOMIC DNA]</scope>
    <source>
        <strain evidence="2 3">DSM 5391</strain>
    </source>
</reference>
<dbReference type="RefSeq" id="WP_184530211.1">
    <property type="nucleotide sequence ID" value="NZ_JACHGK010000031.1"/>
</dbReference>
<accession>A0A7X0HVY8</accession>
<keyword evidence="3" id="KW-1185">Reference proteome</keyword>
<protein>
    <submittedName>
        <fullName evidence="2">Uncharacterized protein</fullName>
    </submittedName>
</protein>